<dbReference type="HOGENOM" id="CLU_060983_1_0_1"/>
<evidence type="ECO:0000256" key="8">
    <source>
        <dbReference type="ARBA" id="ARBA00023295"/>
    </source>
</evidence>
<dbReference type="Gene3D" id="3.20.20.80">
    <property type="entry name" value="Glycosidases"/>
    <property type="match status" value="1"/>
</dbReference>
<dbReference type="InterPro" id="IPR050542">
    <property type="entry name" value="Glycosyl_Hydrlase18_Chitinase"/>
</dbReference>
<proteinExistence type="inferred from homology"/>
<dbReference type="PANTHER" id="PTHR45708">
    <property type="entry name" value="ENDOCHITINASE"/>
    <property type="match status" value="1"/>
</dbReference>
<evidence type="ECO:0000256" key="12">
    <source>
        <dbReference type="SAM" id="MobiDB-lite"/>
    </source>
</evidence>
<dbReference type="Proteomes" id="UP000006039">
    <property type="component" value="Unassembled WGS sequence"/>
</dbReference>
<feature type="domain" description="GH18" evidence="13">
    <location>
        <begin position="10"/>
        <end position="293"/>
    </location>
</feature>
<organism evidence="14">
    <name type="scientific">Gaeumannomyces tritici (strain R3-111a-1)</name>
    <name type="common">Wheat and barley take-all root rot fungus</name>
    <name type="synonym">Gaeumannomyces graminis var. tritici</name>
    <dbReference type="NCBI Taxonomy" id="644352"/>
    <lineage>
        <taxon>Eukaryota</taxon>
        <taxon>Fungi</taxon>
        <taxon>Dikarya</taxon>
        <taxon>Ascomycota</taxon>
        <taxon>Pezizomycotina</taxon>
        <taxon>Sordariomycetes</taxon>
        <taxon>Sordariomycetidae</taxon>
        <taxon>Magnaporthales</taxon>
        <taxon>Magnaporthaceae</taxon>
        <taxon>Gaeumannomyces</taxon>
    </lineage>
</organism>
<evidence type="ECO:0000256" key="7">
    <source>
        <dbReference type="ARBA" id="ARBA00023277"/>
    </source>
</evidence>
<dbReference type="OrthoDB" id="3012298at2759"/>
<name>J3P2W5_GAET3</name>
<keyword evidence="6" id="KW-0146">Chitin degradation</keyword>
<accession>J3P2W5</accession>
<evidence type="ECO:0000256" key="2">
    <source>
        <dbReference type="ARBA" id="ARBA00004613"/>
    </source>
</evidence>
<dbReference type="STRING" id="644352.J3P2W5"/>
<dbReference type="GeneID" id="20348315"/>
<evidence type="ECO:0000256" key="5">
    <source>
        <dbReference type="ARBA" id="ARBA00022801"/>
    </source>
</evidence>
<dbReference type="SUPFAM" id="SSF51445">
    <property type="entry name" value="(Trans)glycosidases"/>
    <property type="match status" value="1"/>
</dbReference>
<evidence type="ECO:0000256" key="4">
    <source>
        <dbReference type="ARBA" id="ARBA00022525"/>
    </source>
</evidence>
<reference evidence="16" key="1">
    <citation type="submission" date="2010-07" db="EMBL/GenBank/DDBJ databases">
        <title>The genome sequence of Gaeumannomyces graminis var. tritici strain R3-111a-1.</title>
        <authorList>
            <consortium name="The Broad Institute Genome Sequencing Platform"/>
            <person name="Ma L.-J."/>
            <person name="Dead R."/>
            <person name="Young S."/>
            <person name="Zeng Q."/>
            <person name="Koehrsen M."/>
            <person name="Alvarado L."/>
            <person name="Berlin A."/>
            <person name="Chapman S.B."/>
            <person name="Chen Z."/>
            <person name="Freedman E."/>
            <person name="Gellesch M."/>
            <person name="Goldberg J."/>
            <person name="Griggs A."/>
            <person name="Gujja S."/>
            <person name="Heilman E.R."/>
            <person name="Heiman D."/>
            <person name="Hepburn T."/>
            <person name="Howarth C."/>
            <person name="Jen D."/>
            <person name="Larson L."/>
            <person name="Mehta T."/>
            <person name="Neiman D."/>
            <person name="Pearson M."/>
            <person name="Roberts A."/>
            <person name="Saif S."/>
            <person name="Shea T."/>
            <person name="Shenoy N."/>
            <person name="Sisk P."/>
            <person name="Stolte C."/>
            <person name="Sykes S."/>
            <person name="Walk T."/>
            <person name="White J."/>
            <person name="Yandava C."/>
            <person name="Haas B."/>
            <person name="Nusbaum C."/>
            <person name="Birren B."/>
        </authorList>
    </citation>
    <scope>NUCLEOTIDE SEQUENCE [LARGE SCALE GENOMIC DNA]</scope>
    <source>
        <strain evidence="16">R3-111a-1</strain>
    </source>
</reference>
<dbReference type="GO" id="GO:0005576">
    <property type="term" value="C:extracellular region"/>
    <property type="evidence" value="ECO:0007669"/>
    <property type="project" value="UniProtKB-SubCell"/>
</dbReference>
<dbReference type="PANTHER" id="PTHR45708:SF60">
    <property type="entry name" value="III CHITINASE, PUTATIVE (AFU_ORTHOLOGUE AFUA_5G03850)-RELATED"/>
    <property type="match status" value="1"/>
</dbReference>
<reference evidence="14" key="3">
    <citation type="submission" date="2010-09" db="EMBL/GenBank/DDBJ databases">
        <title>Annotation of Gaeumannomyces graminis var. tritici R3-111a-1.</title>
        <authorList>
            <consortium name="The Broad Institute Genome Sequencing Platform"/>
            <person name="Ma L.-J."/>
            <person name="Dead R."/>
            <person name="Young S.K."/>
            <person name="Zeng Q."/>
            <person name="Gargeya S."/>
            <person name="Fitzgerald M."/>
            <person name="Haas B."/>
            <person name="Abouelleil A."/>
            <person name="Alvarado L."/>
            <person name="Arachchi H.M."/>
            <person name="Berlin A."/>
            <person name="Brown A."/>
            <person name="Chapman S.B."/>
            <person name="Chen Z."/>
            <person name="Dunbar C."/>
            <person name="Freedman E."/>
            <person name="Gearin G."/>
            <person name="Gellesch M."/>
            <person name="Goldberg J."/>
            <person name="Griggs A."/>
            <person name="Gujja S."/>
            <person name="Heiman D."/>
            <person name="Howarth C."/>
            <person name="Larson L."/>
            <person name="Lui A."/>
            <person name="MacDonald P.J.P."/>
            <person name="Mehta T."/>
            <person name="Montmayeur A."/>
            <person name="Murphy C."/>
            <person name="Neiman D."/>
            <person name="Pearson M."/>
            <person name="Priest M."/>
            <person name="Roberts A."/>
            <person name="Saif S."/>
            <person name="Shea T."/>
            <person name="Shenoy N."/>
            <person name="Sisk P."/>
            <person name="Stolte C."/>
            <person name="Sykes S."/>
            <person name="Yandava C."/>
            <person name="Wortman J."/>
            <person name="Nusbaum C."/>
            <person name="Birren B."/>
        </authorList>
    </citation>
    <scope>NUCLEOTIDE SEQUENCE</scope>
    <source>
        <strain evidence="14">R3-111a-1</strain>
    </source>
</reference>
<evidence type="ECO:0000313" key="14">
    <source>
        <dbReference type="EMBL" id="EJT74007.1"/>
    </source>
</evidence>
<evidence type="ECO:0000256" key="1">
    <source>
        <dbReference type="ARBA" id="ARBA00000822"/>
    </source>
</evidence>
<evidence type="ECO:0000256" key="6">
    <source>
        <dbReference type="ARBA" id="ARBA00023024"/>
    </source>
</evidence>
<protein>
    <recommendedName>
        <fullName evidence="3">chitinase</fullName>
        <ecNumber evidence="3">3.2.1.14</ecNumber>
    </recommendedName>
</protein>
<evidence type="ECO:0000313" key="16">
    <source>
        <dbReference type="Proteomes" id="UP000006039"/>
    </source>
</evidence>
<dbReference type="EnsemblFungi" id="EJT74007">
    <property type="protein sequence ID" value="EJT74007"/>
    <property type="gene ID" value="GGTG_07857"/>
</dbReference>
<dbReference type="RefSeq" id="XP_009223951.1">
    <property type="nucleotide sequence ID" value="XM_009225687.1"/>
</dbReference>
<dbReference type="VEuPathDB" id="FungiDB:GGTG_07857"/>
<dbReference type="Pfam" id="PF00704">
    <property type="entry name" value="Glyco_hydro_18"/>
    <property type="match status" value="1"/>
</dbReference>
<keyword evidence="7" id="KW-0119">Carbohydrate metabolism</keyword>
<dbReference type="GO" id="GO:0008843">
    <property type="term" value="F:endochitinase activity"/>
    <property type="evidence" value="ECO:0007669"/>
    <property type="project" value="UniProtKB-EC"/>
</dbReference>
<evidence type="ECO:0000259" key="13">
    <source>
        <dbReference type="PROSITE" id="PS51910"/>
    </source>
</evidence>
<dbReference type="PROSITE" id="PS51910">
    <property type="entry name" value="GH18_2"/>
    <property type="match status" value="1"/>
</dbReference>
<evidence type="ECO:0000256" key="10">
    <source>
        <dbReference type="RuleBase" id="RU000489"/>
    </source>
</evidence>
<dbReference type="AlphaFoldDB" id="J3P2W5"/>
<dbReference type="eggNOG" id="ENOG502RK0Z">
    <property type="taxonomic scope" value="Eukaryota"/>
</dbReference>
<feature type="compositionally biased region" description="Basic and acidic residues" evidence="12">
    <location>
        <begin position="311"/>
        <end position="338"/>
    </location>
</feature>
<dbReference type="InterPro" id="IPR001223">
    <property type="entry name" value="Glyco_hydro18_cat"/>
</dbReference>
<dbReference type="GO" id="GO:0000272">
    <property type="term" value="P:polysaccharide catabolic process"/>
    <property type="evidence" value="ECO:0007669"/>
    <property type="project" value="UniProtKB-KW"/>
</dbReference>
<dbReference type="InterPro" id="IPR017853">
    <property type="entry name" value="GH"/>
</dbReference>
<evidence type="ECO:0000256" key="9">
    <source>
        <dbReference type="ARBA" id="ARBA00023326"/>
    </source>
</evidence>
<keyword evidence="9" id="KW-0624">Polysaccharide degradation</keyword>
<comment type="catalytic activity">
    <reaction evidence="1">
        <text>Random endo-hydrolysis of N-acetyl-beta-D-glucosaminide (1-&gt;4)-beta-linkages in chitin and chitodextrins.</text>
        <dbReference type="EC" id="3.2.1.14"/>
    </reaction>
</comment>
<dbReference type="PROSITE" id="PS01095">
    <property type="entry name" value="GH18_1"/>
    <property type="match status" value="1"/>
</dbReference>
<evidence type="ECO:0000313" key="15">
    <source>
        <dbReference type="EnsemblFungi" id="EJT74007"/>
    </source>
</evidence>
<sequence length="379" mass="41974">MVPVPRPELPRIITYYQTHHTPDGRPISVLPLLTEPGISVTHVIVAAIHLNEDPSAITLNDHHPDHARFDTLWAEMRVLQASGVRVLGMLGGAAKGSFARLDGGPAQFETYYAPLRELVRARALDGLDLDVEEDMSLAGVVRLIDRLRADFGRDFIITLAPVASALLGDHDPRRNLSGFGYEALHAARGSEVAWLNTQFYCGWGDCSSPHMYNAAVARGVWPAEKIVVGLITNPASGGGWTPWEALMYVLPLLAGHHARFGGVMGWEYFNSLPGGEDRPWEWAMFMTALLRGERAVADGEQPVLKAIESEAQREHVELEEEKEKQMEKKAEEEQKCAEGKATQQQQQQQPSHEVDGQQGPEAPVPGDFDYYSDRQKDLD</sequence>
<evidence type="ECO:0000256" key="11">
    <source>
        <dbReference type="RuleBase" id="RU004453"/>
    </source>
</evidence>
<reference evidence="15" key="4">
    <citation type="journal article" date="2015" name="G3 (Bethesda)">
        <title>Genome sequences of three phytopathogenic species of the Magnaporthaceae family of fungi.</title>
        <authorList>
            <person name="Okagaki L.H."/>
            <person name="Nunes C.C."/>
            <person name="Sailsbery J."/>
            <person name="Clay B."/>
            <person name="Brown D."/>
            <person name="John T."/>
            <person name="Oh Y."/>
            <person name="Young N."/>
            <person name="Fitzgerald M."/>
            <person name="Haas B.J."/>
            <person name="Zeng Q."/>
            <person name="Young S."/>
            <person name="Adiconis X."/>
            <person name="Fan L."/>
            <person name="Levin J.Z."/>
            <person name="Mitchell T.K."/>
            <person name="Okubara P.A."/>
            <person name="Farman M.L."/>
            <person name="Kohn L.M."/>
            <person name="Birren B."/>
            <person name="Ma L.-J."/>
            <person name="Dean R.A."/>
        </authorList>
    </citation>
    <scope>NUCLEOTIDE SEQUENCE</scope>
    <source>
        <strain evidence="15">R3-111a-1</strain>
    </source>
</reference>
<dbReference type="CDD" id="cd06546">
    <property type="entry name" value="GH18_CTS3_chitinase"/>
    <property type="match status" value="1"/>
</dbReference>
<comment type="subcellular location">
    <subcellularLocation>
        <location evidence="2">Secreted</location>
    </subcellularLocation>
</comment>
<feature type="region of interest" description="Disordered" evidence="12">
    <location>
        <begin position="311"/>
        <end position="379"/>
    </location>
</feature>
<dbReference type="EMBL" id="GL385398">
    <property type="protein sequence ID" value="EJT74007.1"/>
    <property type="molecule type" value="Genomic_DNA"/>
</dbReference>
<keyword evidence="5 10" id="KW-0378">Hydrolase</keyword>
<evidence type="ECO:0000256" key="3">
    <source>
        <dbReference type="ARBA" id="ARBA00012729"/>
    </source>
</evidence>
<keyword evidence="16" id="KW-1185">Reference proteome</keyword>
<keyword evidence="8 10" id="KW-0326">Glycosidase</keyword>
<dbReference type="GO" id="GO:0006032">
    <property type="term" value="P:chitin catabolic process"/>
    <property type="evidence" value="ECO:0007669"/>
    <property type="project" value="UniProtKB-KW"/>
</dbReference>
<keyword evidence="4" id="KW-0964">Secreted</keyword>
<gene>
    <name evidence="15" type="primary">20348315</name>
    <name evidence="14" type="ORF">GGTG_07857</name>
</gene>
<comment type="similarity">
    <text evidence="11">Belongs to the glycosyl hydrolase 18 family.</text>
</comment>
<reference evidence="15" key="5">
    <citation type="submission" date="2018-04" db="UniProtKB">
        <authorList>
            <consortium name="EnsemblFungi"/>
        </authorList>
    </citation>
    <scope>IDENTIFICATION</scope>
    <source>
        <strain evidence="15">R3-111a-1</strain>
    </source>
</reference>
<reference evidence="14" key="2">
    <citation type="submission" date="2010-07" db="EMBL/GenBank/DDBJ databases">
        <authorList>
            <consortium name="The Broad Institute Genome Sequencing Platform"/>
            <consortium name="Broad Institute Genome Sequencing Center for Infectious Disease"/>
            <person name="Ma L.-J."/>
            <person name="Dead R."/>
            <person name="Young S."/>
            <person name="Zeng Q."/>
            <person name="Koehrsen M."/>
            <person name="Alvarado L."/>
            <person name="Berlin A."/>
            <person name="Chapman S.B."/>
            <person name="Chen Z."/>
            <person name="Freedman E."/>
            <person name="Gellesch M."/>
            <person name="Goldberg J."/>
            <person name="Griggs A."/>
            <person name="Gujja S."/>
            <person name="Heilman E.R."/>
            <person name="Heiman D."/>
            <person name="Hepburn T."/>
            <person name="Howarth C."/>
            <person name="Jen D."/>
            <person name="Larson L."/>
            <person name="Mehta T."/>
            <person name="Neiman D."/>
            <person name="Pearson M."/>
            <person name="Roberts A."/>
            <person name="Saif S."/>
            <person name="Shea T."/>
            <person name="Shenoy N."/>
            <person name="Sisk P."/>
            <person name="Stolte C."/>
            <person name="Sykes S."/>
            <person name="Walk T."/>
            <person name="White J."/>
            <person name="Yandava C."/>
            <person name="Haas B."/>
            <person name="Nusbaum C."/>
            <person name="Birren B."/>
        </authorList>
    </citation>
    <scope>NUCLEOTIDE SEQUENCE</scope>
    <source>
        <strain evidence="14">R3-111a-1</strain>
    </source>
</reference>
<feature type="compositionally biased region" description="Low complexity" evidence="12">
    <location>
        <begin position="339"/>
        <end position="349"/>
    </location>
</feature>
<dbReference type="EC" id="3.2.1.14" evidence="3"/>
<dbReference type="InterPro" id="IPR001579">
    <property type="entry name" value="Glyco_hydro_18_chit_AS"/>
</dbReference>